<dbReference type="SUPFAM" id="SSF159234">
    <property type="entry name" value="FomD-like"/>
    <property type="match status" value="1"/>
</dbReference>
<proteinExistence type="predicted"/>
<dbReference type="EMBL" id="HE804045">
    <property type="protein sequence ID" value="CCH28617.1"/>
    <property type="molecule type" value="Genomic_DNA"/>
</dbReference>
<dbReference type="KEGG" id="sesp:BN6_12910"/>
<dbReference type="eggNOG" id="COG2306">
    <property type="taxonomic scope" value="Bacteria"/>
</dbReference>
<dbReference type="BioCyc" id="SESP1179773:BN6_RS06350-MONOMER"/>
<gene>
    <name evidence="2" type="ordered locus">BN6_12910</name>
</gene>
<dbReference type="PATRIC" id="fig|1179773.3.peg.1297"/>
<evidence type="ECO:0000259" key="1">
    <source>
        <dbReference type="Pfam" id="PF04167"/>
    </source>
</evidence>
<reference evidence="2 3" key="1">
    <citation type="journal article" date="2012" name="BMC Genomics">
        <title>Complete genome sequence of Saccharothrix espanaensis DSM 44229T and comparison to the other completely sequenced Pseudonocardiaceae.</title>
        <authorList>
            <person name="Strobel T."/>
            <person name="Al-Dilaimi A."/>
            <person name="Blom J."/>
            <person name="Gessner A."/>
            <person name="Kalinowski J."/>
            <person name="Luzhetska M."/>
            <person name="Puhler A."/>
            <person name="Szczepanowski R."/>
            <person name="Bechthold A."/>
            <person name="Ruckert C."/>
        </authorList>
    </citation>
    <scope>NUCLEOTIDE SEQUENCE [LARGE SCALE GENOMIC DNA]</scope>
    <source>
        <strain evidence="3">ATCC 51144 / DSM 44229 / JCM 9112 / NBRC 15066 / NRRL 15764</strain>
    </source>
</reference>
<evidence type="ECO:0000313" key="3">
    <source>
        <dbReference type="Proteomes" id="UP000006281"/>
    </source>
</evidence>
<accession>K0JSZ1</accession>
<dbReference type="RefSeq" id="WP_015098730.1">
    <property type="nucleotide sequence ID" value="NC_019673.1"/>
</dbReference>
<dbReference type="Gene3D" id="2.40.380.10">
    <property type="entry name" value="FomD-like"/>
    <property type="match status" value="1"/>
</dbReference>
<name>K0JSZ1_SACES</name>
<sequence>MGFFAPGDVALRREVLHGRPWAVTPTRVVEDGPDLLAVFTVPGTRFGFPPHPVPHHWRELGRERWNGHGKLQLHRPGDAYSVDLYWQGDADDRRFAGWYLNLQDPFRRTPLGFDTLDHELDYWVPVGGGWTDRDREEFEAQVAQGKYTAEQGDAIRRTGKEIEAMLDAGTTWWDPAWSEFAPDPGWPVPALPAGWEDYPQP</sequence>
<dbReference type="STRING" id="1179773.BN6_12910"/>
<dbReference type="InterPro" id="IPR035930">
    <property type="entry name" value="FomD-like_sf"/>
</dbReference>
<dbReference type="OrthoDB" id="3815685at2"/>
<dbReference type="HOGENOM" id="CLU_083275_1_0_11"/>
<dbReference type="Proteomes" id="UP000006281">
    <property type="component" value="Chromosome"/>
</dbReference>
<dbReference type="AlphaFoldDB" id="K0JSZ1"/>
<organism evidence="2 3">
    <name type="scientific">Saccharothrix espanaensis (strain ATCC 51144 / DSM 44229 / JCM 9112 / NBRC 15066 / NRRL 15764)</name>
    <dbReference type="NCBI Taxonomy" id="1179773"/>
    <lineage>
        <taxon>Bacteria</taxon>
        <taxon>Bacillati</taxon>
        <taxon>Actinomycetota</taxon>
        <taxon>Actinomycetes</taxon>
        <taxon>Pseudonocardiales</taxon>
        <taxon>Pseudonocardiaceae</taxon>
        <taxon>Saccharothrix</taxon>
    </lineage>
</organism>
<feature type="domain" description="DUF402" evidence="1">
    <location>
        <begin position="56"/>
        <end position="169"/>
    </location>
</feature>
<dbReference type="InterPro" id="IPR007295">
    <property type="entry name" value="DUF402"/>
</dbReference>
<dbReference type="Pfam" id="PF04167">
    <property type="entry name" value="DUF402"/>
    <property type="match status" value="1"/>
</dbReference>
<keyword evidence="3" id="KW-1185">Reference proteome</keyword>
<protein>
    <recommendedName>
        <fullName evidence="1">DUF402 domain-containing protein</fullName>
    </recommendedName>
</protein>
<evidence type="ECO:0000313" key="2">
    <source>
        <dbReference type="EMBL" id="CCH28617.1"/>
    </source>
</evidence>